<evidence type="ECO:0000256" key="10">
    <source>
        <dbReference type="ARBA" id="ARBA00022695"/>
    </source>
</evidence>
<dbReference type="InterPro" id="IPR004004">
    <property type="entry name" value="Helic/Pol/Pept_Calicivir-typ"/>
</dbReference>
<dbReference type="PRINTS" id="PR00916">
    <property type="entry name" value="2CENDOPTASE"/>
</dbReference>
<dbReference type="GO" id="GO:0004197">
    <property type="term" value="F:cysteine-type endopeptidase activity"/>
    <property type="evidence" value="ECO:0007669"/>
    <property type="project" value="InterPro"/>
</dbReference>
<keyword evidence="14" id="KW-0067">ATP-binding</keyword>
<evidence type="ECO:0000256" key="7">
    <source>
        <dbReference type="ARBA" id="ARBA00022561"/>
    </source>
</evidence>
<dbReference type="SUPFAM" id="SSF88633">
    <property type="entry name" value="Positive stranded ssRNA viruses"/>
    <property type="match status" value="1"/>
</dbReference>
<keyword evidence="9" id="KW-0808">Transferase</keyword>
<evidence type="ECO:0000256" key="6">
    <source>
        <dbReference type="ARBA" id="ARBA00022553"/>
    </source>
</evidence>
<evidence type="ECO:0000256" key="2">
    <source>
        <dbReference type="ARBA" id="ARBA00004328"/>
    </source>
</evidence>
<dbReference type="InterPro" id="IPR000317">
    <property type="entry name" value="Peptidase_C24"/>
</dbReference>
<evidence type="ECO:0000256" key="21">
    <source>
        <dbReference type="SAM" id="MobiDB-lite"/>
    </source>
</evidence>
<dbReference type="Pfam" id="PF00910">
    <property type="entry name" value="RNA_helicase"/>
    <property type="match status" value="1"/>
</dbReference>
<keyword evidence="15" id="KW-0946">Virion</keyword>
<keyword evidence="4" id="KW-0696">RNA-directed RNA polymerase</keyword>
<dbReference type="InterPro" id="IPR007094">
    <property type="entry name" value="RNA-dir_pol_PSvirus"/>
</dbReference>
<comment type="catalytic activity">
    <reaction evidence="20">
        <text>a ribonucleoside 5'-triphosphate + H2O = a ribonucleoside 5'-diphosphate + phosphate + H(+)</text>
        <dbReference type="Rhea" id="RHEA:23680"/>
        <dbReference type="ChEBI" id="CHEBI:15377"/>
        <dbReference type="ChEBI" id="CHEBI:15378"/>
        <dbReference type="ChEBI" id="CHEBI:43474"/>
        <dbReference type="ChEBI" id="CHEBI:57930"/>
        <dbReference type="ChEBI" id="CHEBI:61557"/>
        <dbReference type="EC" id="3.6.1.15"/>
    </reaction>
</comment>
<evidence type="ECO:0000256" key="3">
    <source>
        <dbReference type="ARBA" id="ARBA00020107"/>
    </source>
</evidence>
<comment type="function">
    <text evidence="19">Viral genome-linked protein is covalently linked to the 5'-end of the positive-strand, negative-strand genomic RNAs and subgenomic RNA. Acts as a genome-linked replication primer. May recruit ribosome to viral RNA thereby promoting viral proteins translation. Interacts with host translation initiation complex to allow the translation of viral proteins.</text>
</comment>
<dbReference type="Gene3D" id="1.20.960.20">
    <property type="match status" value="1"/>
</dbReference>
<dbReference type="GO" id="GO:0003968">
    <property type="term" value="F:RNA-directed RNA polymerase activity"/>
    <property type="evidence" value="ECO:0007669"/>
    <property type="project" value="UniProtKB-KW"/>
</dbReference>
<dbReference type="SUPFAM" id="SSF50494">
    <property type="entry name" value="Trypsin-like serine proteases"/>
    <property type="match status" value="1"/>
</dbReference>
<keyword evidence="10" id="KW-0548">Nucleotidyltransferase</keyword>
<evidence type="ECO:0000313" key="25">
    <source>
        <dbReference type="EMBL" id="AXF38742.1"/>
    </source>
</evidence>
<dbReference type="Gene3D" id="2.60.120.20">
    <property type="match status" value="1"/>
</dbReference>
<dbReference type="Gene3D" id="3.30.70.270">
    <property type="match status" value="1"/>
</dbReference>
<sequence length="2613" mass="286933">MAVLPPTRTLLREGTCHECGSTLLTLIKQTYKNPTYFCICGHRGPRKWTPVETPLRVMRTCGCRFANFLEWTPRKSHQRDLWYFFDSLPCPQGPPETKPQTTEDSVDDPGEGTSSGPRKSEPLVPPDSDYQPSLNGEPIQKRALDKDNPTDAFRIMDNVDTDMVDWVRERQAALPYIKALSAYWKCQNDKTRLAVFKAIGSGDLLTDCESVLYHLQAAQDMPDGDPLGMFSPTEAGIMLRHFKFYRDFLLERGAKRPPGKRQPDPFKSTDELMNWVKENSTTPITPKSGRSWISKLVRRAAASPAKIQVAVARYLAGVPTPSVIATPFVQLWNSLELLYQQNRPACSNLLAYLSTAATSLSDSTGHLFDMLKPSALTCVVNYHSEHGNYFTLIWSVLELYGIVGGTLGRADKFFKSALLGVWSAVEGILKRSISFFKSLFTSSGDPPEDETAAEGPTNPDTNPDIGIFEMVATRMRSSPALQLGAAIAFTVFYVCFGAALPTNFWQKLRNLTTGLTAAAALTKVVRWVYSNIKDAQEQKDFEIIVERCNLHLHMLSPRSQAPDVQTQEEILRSAEQLKTEVLEKLKKYGTSPRAGIVRFMLEKLSEAITSARTALGAVRPRREPLMLVFVGAPGAGKTRWCHHLARLLSPQQPAIINLFIDHWDGYNGNKVAIWDEFDTDSKADYVEGVIGLVNSNPYVLNCDLIANKGMVFNSSVILATSNNKTPLLPNHPRAQAFYRRILIVDVENRAYDDWVAQNPGKDPPAGIFSPDFHHLYFRVRSRGDWSGMGDHISGVKCNTPIGYTVGGFLTLVDKLVGGLPLPEGKSKGKTQRTEVEDVYHDALSTPLITFGSDPGVNPYGYAPDDPIGVSGSDDDPLVQRFFDVFHGTDEHARMSRILARQNLGCFRAHTSKSPVTAPRGAWIFETEKPDEVGHYWAELRRIHSGVCSIHIIWGICDREVVTARLKTAPGVNHLFFVKPGCTPFTNTIRVTIPSSGLDLGISGSRPSEFMNPNAFLGLVPHVPLDKLLFGLLATNFNFKFPTKVARAEEIVFTPSLKFLMRFYPYVTWMSLLRLIKKTSNFSKGLSITPQELVEMISELEFLETKSYVRLVTPWASLVLFMNKHVLISPIEVRTQATQDPEYNEYDFSPNSLAEFVLAVCSSVWDLVKARATWLFGFYSLFTLNRDSEGKGKNKRGRGAMRRAVARGGVALSDNEYEEWQELRNDWRKELTVNDYLDLVSEVEENRSSPENLSADAQRFSRWRELKAMRQAAGARQMDNYVRDRMRNTGVDPRKIYTKADLGFAKIGRGLRDYEPAQAEGPNRVGKSAKVEMTDPTGNFLGWACHLGSGNFVTASHLVRDHKPTEVYIEGAPLINMEFDGDLARLNGPRCARNAYTLGSGNPVYYSDEWVPLKSTTAGTFMCQQGAINGWSYVLPSGFTTKKGDCGTPLFDSKGGLVGLHVAASKNLPVKYAQSVGSARQDPTEIRSWKGLVVEKSSVSQPPLPTTTAYSLSPGFHPEEDLVQEMDQPGLLGSADLRNPVPLVSLVVQELKHFDTPGPQIPPSLLRRAIGYVRETLVALIGDHRSKPLSFGEALRTLNWDTSCGPHVPGLKKDYLQKPLADTGGTPLVNANTSFYRHLQKAWGRAMRGLPVEHCYKVSLKDELLPRKKIFEVPKRRLLWGADLALTTVAAAAFAPVFDRIKETSAWGPISVGISMESTDIIFLQEGFKGYQMVAVDYSRWDSTQNRAVISASLKLISEFVEDAEVVSSAVASLAAQPRAYCYDVVYTPEKGLPSGMPGTSIINSLNHLIYFTMAVLKAYDDKGLVYCGNPLAIEHIVTYGDDAIYGFTSGTLALLPQVVEALRSFGLHPTSPEKGEVEMSPSRIVYLKRELWNRAEGWHHPRLALSSILRQAIWFKGRKHSAPAAIPGKIRDAQARATQLGVALILLSAHGQEIYENWLPLFVRSSRAAGLELATTDYWTNHATFLRFMTSTGHHLALASYLGFDDDSLEPSLSDMGSDMNIVMEGPSPMEGAGSAPAPGVLDGTSGQVVLAQTSQPPSGAAQLAVSASGQPPGPLPPHFYGNFVLAARASWSPNQPPGTFITSMSLNPRVNPYLRVYSQLWNGWAGDMWMSIMISGAGSLGGRLIAAALPPGINPRNVHDPTGYPHAFLEPNAPPTTLLLSDINSATYHNMSDAEGETSTAGIWVHAPLVNPFQTGGNGGAIDVSIFTAPANNFVFMIPRSPTEAAGRDYGRLLPSDTRDWRSNRFPTYITQVRGRTGTWDNVWNHFNSQGYTFGWGPGTPGNFSAEVNSGVILNVGQANTGSAASTNSWVATFHYRAADGIMPGIPPFFPDFACIEGRVDQSNSGPGNHPGALGAGFMINGSNSGRPSIDLTESRSVRVLFLNGDIANPTTAGHSDRITGLSMHRILRPWSGNTPGTAAAQIYLPGLDWSSTDWAMISPVCAYNTASAVGVWGSGRDPPDDGVTVQNAPQRLPPSGYCHLIFDGPIPYSYPGVGRIGCSQPEQLSSALASHRYPIPAGSMAVFSLTGGGGAWTLGIMSDGSVITEAFQDVIDVLTTPYEVNYVGLYNLSYPLQAPRGIGNGLARSSSRWQH</sequence>
<keyword evidence="7" id="KW-0167">Capsid protein</keyword>
<dbReference type="PROSITE" id="PS51894">
    <property type="entry name" value="CV_3CL_PRO"/>
    <property type="match status" value="1"/>
</dbReference>
<keyword evidence="16" id="KW-0693">Viral RNA replication</keyword>
<evidence type="ECO:0000256" key="14">
    <source>
        <dbReference type="ARBA" id="ARBA00022840"/>
    </source>
</evidence>
<keyword evidence="5" id="KW-0191">Covalent protein-RNA linkage</keyword>
<dbReference type="InterPro" id="IPR027417">
    <property type="entry name" value="P-loop_NTPase"/>
</dbReference>
<comment type="subcellular location">
    <subcellularLocation>
        <location evidence="1">Host cytoplasm</location>
    </subcellularLocation>
    <subcellularLocation>
        <location evidence="2">Virion</location>
    </subcellularLocation>
</comment>
<organism evidence="25">
    <name type="scientific">Shelduck calicivirus</name>
    <dbReference type="NCBI Taxonomy" id="2212776"/>
    <lineage>
        <taxon>Viruses</taxon>
        <taxon>Riboviria</taxon>
        <taxon>Orthornavirae</taxon>
        <taxon>Pisuviricota</taxon>
        <taxon>Pisoniviricetes</taxon>
        <taxon>Picornavirales</taxon>
        <taxon>Caliciviridae</taxon>
    </lineage>
</organism>
<dbReference type="GO" id="GO:0017111">
    <property type="term" value="F:ribonucleoside triphosphate phosphatase activity"/>
    <property type="evidence" value="ECO:0007669"/>
    <property type="project" value="UniProtKB-EC"/>
</dbReference>
<dbReference type="GO" id="GO:0003723">
    <property type="term" value="F:RNA binding"/>
    <property type="evidence" value="ECO:0007669"/>
    <property type="project" value="InterPro"/>
</dbReference>
<dbReference type="GO" id="GO:0006351">
    <property type="term" value="P:DNA-templated transcription"/>
    <property type="evidence" value="ECO:0007669"/>
    <property type="project" value="InterPro"/>
</dbReference>
<comment type="function">
    <text evidence="18">Displays NTPase activity, but no helicase activity. Induces the formation of convoluted membranes derived from the host ER. These remodeled membranes probably form the viral factories that contain the replication complex. Together with NS2 and NS4, initiates the formation of the replication complex.</text>
</comment>
<dbReference type="InterPro" id="IPR029053">
    <property type="entry name" value="Viral_coat"/>
</dbReference>
<evidence type="ECO:0000256" key="17">
    <source>
        <dbReference type="ARBA" id="ARBA00023200"/>
    </source>
</evidence>
<proteinExistence type="predicted"/>
<protein>
    <recommendedName>
        <fullName evidence="3">Genome polyprotein</fullName>
    </recommendedName>
</protein>
<dbReference type="GO" id="GO:0003724">
    <property type="term" value="F:RNA helicase activity"/>
    <property type="evidence" value="ECO:0007669"/>
    <property type="project" value="InterPro"/>
</dbReference>
<feature type="domain" description="SF3 helicase" evidence="23">
    <location>
        <begin position="601"/>
        <end position="761"/>
    </location>
</feature>
<dbReference type="Pfam" id="PF03510">
    <property type="entry name" value="Peptidase_C24"/>
    <property type="match status" value="1"/>
</dbReference>
<evidence type="ECO:0000256" key="11">
    <source>
        <dbReference type="ARBA" id="ARBA00022741"/>
    </source>
</evidence>
<dbReference type="InterPro" id="IPR001205">
    <property type="entry name" value="RNA-dir_pol_C"/>
</dbReference>
<evidence type="ECO:0000259" key="24">
    <source>
        <dbReference type="PROSITE" id="PS51894"/>
    </source>
</evidence>
<accession>A0A3G1RPL4</accession>
<dbReference type="SUPFAM" id="SSF56672">
    <property type="entry name" value="DNA/RNA polymerases"/>
    <property type="match status" value="1"/>
</dbReference>
<reference evidence="25" key="1">
    <citation type="journal article" date="2018" name="Mol. Ecol.">
        <title>Virus-virus interactions and host ecology are associated with RNA virome structure in wild birds.</title>
        <authorList>
            <person name="Wille M."/>
            <person name="Eden J.S."/>
            <person name="Shi M."/>
            <person name="Klaassen M."/>
            <person name="Hurt A.C."/>
            <person name="Holmes E.C."/>
        </authorList>
    </citation>
    <scope>NUCLEOTIDE SEQUENCE</scope>
    <source>
        <strain evidence="25">MW17</strain>
    </source>
</reference>
<dbReference type="InterPro" id="IPR043128">
    <property type="entry name" value="Rev_trsase/Diguanyl_cyclase"/>
</dbReference>
<evidence type="ECO:0000256" key="15">
    <source>
        <dbReference type="ARBA" id="ARBA00022844"/>
    </source>
</evidence>
<dbReference type="GO" id="GO:0006508">
    <property type="term" value="P:proteolysis"/>
    <property type="evidence" value="ECO:0007669"/>
    <property type="project" value="UniProtKB-KW"/>
</dbReference>
<dbReference type="InterPro" id="IPR014759">
    <property type="entry name" value="Helicase_SF3_ssRNA_vir"/>
</dbReference>
<evidence type="ECO:0000256" key="20">
    <source>
        <dbReference type="ARBA" id="ARBA00047631"/>
    </source>
</evidence>
<keyword evidence="8" id="KW-0645">Protease</keyword>
<dbReference type="InterPro" id="IPR043502">
    <property type="entry name" value="DNA/RNA_pol_sf"/>
</dbReference>
<evidence type="ECO:0000256" key="8">
    <source>
        <dbReference type="ARBA" id="ARBA00022670"/>
    </source>
</evidence>
<dbReference type="GO" id="GO:0019028">
    <property type="term" value="C:viral capsid"/>
    <property type="evidence" value="ECO:0007669"/>
    <property type="project" value="UniProtKB-KW"/>
</dbReference>
<keyword evidence="13" id="KW-0788">Thiol protease</keyword>
<dbReference type="InterPro" id="IPR000605">
    <property type="entry name" value="Helicase_SF3_ssDNA/RNA_vir"/>
</dbReference>
<keyword evidence="11" id="KW-0547">Nucleotide-binding</keyword>
<evidence type="ECO:0000256" key="5">
    <source>
        <dbReference type="ARBA" id="ARBA00022520"/>
    </source>
</evidence>
<dbReference type="PRINTS" id="PR00918">
    <property type="entry name" value="CALICVIRUSNS"/>
</dbReference>
<evidence type="ECO:0000256" key="1">
    <source>
        <dbReference type="ARBA" id="ARBA00004192"/>
    </source>
</evidence>
<dbReference type="GO" id="GO:0039694">
    <property type="term" value="P:viral RNA genome replication"/>
    <property type="evidence" value="ECO:0007669"/>
    <property type="project" value="InterPro"/>
</dbReference>
<evidence type="ECO:0000256" key="4">
    <source>
        <dbReference type="ARBA" id="ARBA00022484"/>
    </source>
</evidence>
<keyword evidence="12" id="KW-0378">Hydrolase</keyword>
<dbReference type="InterPro" id="IPR049434">
    <property type="entry name" value="VPg"/>
</dbReference>
<keyword evidence="17" id="KW-1035">Host cytoplasm</keyword>
<dbReference type="Gene3D" id="1.10.260.110">
    <property type="match status" value="1"/>
</dbReference>
<name>A0A3G1RPL4_9CALI</name>
<dbReference type="InterPro" id="IPR004005">
    <property type="entry name" value="Calicivirus_coat"/>
</dbReference>
<dbReference type="Pfam" id="PF00915">
    <property type="entry name" value="Calici_coat"/>
    <property type="match status" value="1"/>
</dbReference>
<dbReference type="Pfam" id="PF20915">
    <property type="entry name" value="VPg"/>
    <property type="match status" value="1"/>
</dbReference>
<evidence type="ECO:0000256" key="13">
    <source>
        <dbReference type="ARBA" id="ARBA00022807"/>
    </source>
</evidence>
<feature type="region of interest" description="Disordered" evidence="21">
    <location>
        <begin position="93"/>
        <end position="147"/>
    </location>
</feature>
<keyword evidence="6" id="KW-0597">Phosphoprotein</keyword>
<dbReference type="GO" id="GO:0005524">
    <property type="term" value="F:ATP binding"/>
    <property type="evidence" value="ECO:0007669"/>
    <property type="project" value="UniProtKB-KW"/>
</dbReference>
<feature type="domain" description="Peptidase C24" evidence="24">
    <location>
        <begin position="1320"/>
        <end position="1478"/>
    </location>
</feature>
<evidence type="ECO:0000256" key="16">
    <source>
        <dbReference type="ARBA" id="ARBA00022953"/>
    </source>
</evidence>
<feature type="domain" description="RdRp catalytic" evidence="22">
    <location>
        <begin position="1730"/>
        <end position="1855"/>
    </location>
</feature>
<evidence type="ECO:0000259" key="23">
    <source>
        <dbReference type="PROSITE" id="PS51218"/>
    </source>
</evidence>
<dbReference type="InterPro" id="IPR009003">
    <property type="entry name" value="Peptidase_S1_PA"/>
</dbReference>
<dbReference type="SUPFAM" id="SSF52540">
    <property type="entry name" value="P-loop containing nucleoside triphosphate hydrolases"/>
    <property type="match status" value="1"/>
</dbReference>
<evidence type="ECO:0000256" key="18">
    <source>
        <dbReference type="ARBA" id="ARBA00045380"/>
    </source>
</evidence>
<dbReference type="EMBL" id="MH453874">
    <property type="protein sequence ID" value="AXF38742.1"/>
    <property type="molecule type" value="Genomic_RNA"/>
</dbReference>
<dbReference type="PROSITE" id="PS50507">
    <property type="entry name" value="RDRP_SSRNA_POS"/>
    <property type="match status" value="1"/>
</dbReference>
<dbReference type="PROSITE" id="PS51218">
    <property type="entry name" value="SF3_HELICASE_2"/>
    <property type="match status" value="1"/>
</dbReference>
<evidence type="ECO:0000256" key="19">
    <source>
        <dbReference type="ARBA" id="ARBA00046180"/>
    </source>
</evidence>
<dbReference type="Pfam" id="PF00680">
    <property type="entry name" value="RdRP_1"/>
    <property type="match status" value="1"/>
</dbReference>
<evidence type="ECO:0000256" key="12">
    <source>
        <dbReference type="ARBA" id="ARBA00022801"/>
    </source>
</evidence>
<evidence type="ECO:0000256" key="9">
    <source>
        <dbReference type="ARBA" id="ARBA00022679"/>
    </source>
</evidence>
<evidence type="ECO:0000259" key="22">
    <source>
        <dbReference type="PROSITE" id="PS50507"/>
    </source>
</evidence>
<dbReference type="GO" id="GO:0030430">
    <property type="term" value="C:host cell cytoplasm"/>
    <property type="evidence" value="ECO:0007669"/>
    <property type="project" value="UniProtKB-SubCell"/>
</dbReference>